<reference evidence="1" key="1">
    <citation type="submission" date="2014-09" db="EMBL/GenBank/DDBJ databases">
        <authorList>
            <person name="Magalhaes I.L.F."/>
            <person name="Oliveira U."/>
            <person name="Santos F.R."/>
            <person name="Vidigal T.H.D.A."/>
            <person name="Brescovit A.D."/>
            <person name="Santos A.J."/>
        </authorList>
    </citation>
    <scope>NUCLEOTIDE SEQUENCE</scope>
    <source>
        <tissue evidence="1">Shoot tissue taken approximately 20 cm above the soil surface</tissue>
    </source>
</reference>
<reference evidence="1" key="2">
    <citation type="journal article" date="2015" name="Data Brief">
        <title>Shoot transcriptome of the giant reed, Arundo donax.</title>
        <authorList>
            <person name="Barrero R.A."/>
            <person name="Guerrero F.D."/>
            <person name="Moolhuijzen P."/>
            <person name="Goolsby J.A."/>
            <person name="Tidwell J."/>
            <person name="Bellgard S.E."/>
            <person name="Bellgard M.I."/>
        </authorList>
    </citation>
    <scope>NUCLEOTIDE SEQUENCE</scope>
    <source>
        <tissue evidence="1">Shoot tissue taken approximately 20 cm above the soil surface</tissue>
    </source>
</reference>
<organism evidence="1">
    <name type="scientific">Arundo donax</name>
    <name type="common">Giant reed</name>
    <name type="synonym">Donax arundinaceus</name>
    <dbReference type="NCBI Taxonomy" id="35708"/>
    <lineage>
        <taxon>Eukaryota</taxon>
        <taxon>Viridiplantae</taxon>
        <taxon>Streptophyta</taxon>
        <taxon>Embryophyta</taxon>
        <taxon>Tracheophyta</taxon>
        <taxon>Spermatophyta</taxon>
        <taxon>Magnoliopsida</taxon>
        <taxon>Liliopsida</taxon>
        <taxon>Poales</taxon>
        <taxon>Poaceae</taxon>
        <taxon>PACMAD clade</taxon>
        <taxon>Arundinoideae</taxon>
        <taxon>Arundineae</taxon>
        <taxon>Arundo</taxon>
    </lineage>
</organism>
<protein>
    <submittedName>
        <fullName evidence="1">Uncharacterized protein</fullName>
    </submittedName>
</protein>
<sequence>MDGISDQLTAAAIPIDLVALNLFMTGIRREKLDLVLA</sequence>
<evidence type="ECO:0000313" key="1">
    <source>
        <dbReference type="EMBL" id="JAD40305.1"/>
    </source>
</evidence>
<dbReference type="EMBL" id="GBRH01257590">
    <property type="protein sequence ID" value="JAD40305.1"/>
    <property type="molecule type" value="Transcribed_RNA"/>
</dbReference>
<accession>A0A0A8ZU53</accession>
<name>A0A0A8ZU53_ARUDO</name>
<dbReference type="AlphaFoldDB" id="A0A0A8ZU53"/>
<proteinExistence type="predicted"/>